<sequence length="252" mass="26808">MTPPAAKMTAMLDDEPVGTGVRDIMAAWAAGRRPGVLFDFNGTLSDDEPDLLCETFRAAFQECLGWTMTASVYLTAFVGLSDTEIITKAVRHRGDGTADQIARVKQRHTALYAERAQREELIAPDTVRFVEMLAAQGIPMGIVTGAQREQVVAVLNSSPIADLISVIVADEDVRHGKPDPAGYTMGAKALQVPADEVLAFEDSVVGVNAALAAGMRCIAVTGDRPGDGLSATATGVVRRLTPRLLAGCFDHR</sequence>
<gene>
    <name evidence="6" type="ORF">D8S82_27435</name>
</gene>
<dbReference type="PRINTS" id="PR00413">
    <property type="entry name" value="HADHALOGNASE"/>
</dbReference>
<dbReference type="SUPFAM" id="SSF56784">
    <property type="entry name" value="HAD-like"/>
    <property type="match status" value="1"/>
</dbReference>
<accession>A0A544VTP2</accession>
<dbReference type="Pfam" id="PF13419">
    <property type="entry name" value="HAD_2"/>
    <property type="match status" value="1"/>
</dbReference>
<reference evidence="6 7" key="1">
    <citation type="submission" date="2018-10" db="EMBL/GenBank/DDBJ databases">
        <title>Draft genome of Mycobacterium hodleri strain B.</title>
        <authorList>
            <person name="Amande T.J."/>
            <person name="Mcgenity T.J."/>
        </authorList>
    </citation>
    <scope>NUCLEOTIDE SEQUENCE [LARGE SCALE GENOMIC DNA]</scope>
    <source>
        <strain evidence="6 7">B</strain>
    </source>
</reference>
<keyword evidence="5" id="KW-0119">Carbohydrate metabolism</keyword>
<evidence type="ECO:0000313" key="7">
    <source>
        <dbReference type="Proteomes" id="UP000315759"/>
    </source>
</evidence>
<dbReference type="SFLD" id="SFLDG01129">
    <property type="entry name" value="C1.5:_HAD__Beta-PGM__Phosphata"/>
    <property type="match status" value="1"/>
</dbReference>
<dbReference type="Gene3D" id="3.40.50.1000">
    <property type="entry name" value="HAD superfamily/HAD-like"/>
    <property type="match status" value="1"/>
</dbReference>
<dbReference type="Proteomes" id="UP000315759">
    <property type="component" value="Unassembled WGS sequence"/>
</dbReference>
<evidence type="ECO:0000313" key="6">
    <source>
        <dbReference type="EMBL" id="TQR83352.1"/>
    </source>
</evidence>
<name>A0A544VTP2_9MYCO</name>
<dbReference type="SFLD" id="SFLDS00003">
    <property type="entry name" value="Haloacid_Dehalogenase"/>
    <property type="match status" value="1"/>
</dbReference>
<dbReference type="EMBL" id="VIFX01000046">
    <property type="protein sequence ID" value="TQR83352.1"/>
    <property type="molecule type" value="Genomic_DNA"/>
</dbReference>
<comment type="caution">
    <text evidence="6">The sequence shown here is derived from an EMBL/GenBank/DDBJ whole genome shotgun (WGS) entry which is preliminary data.</text>
</comment>
<dbReference type="InterPro" id="IPR006439">
    <property type="entry name" value="HAD-SF_hydro_IA"/>
</dbReference>
<organism evidence="6 7">
    <name type="scientific">Mycolicibacterium hodleri</name>
    <dbReference type="NCBI Taxonomy" id="49897"/>
    <lineage>
        <taxon>Bacteria</taxon>
        <taxon>Bacillati</taxon>
        <taxon>Actinomycetota</taxon>
        <taxon>Actinomycetes</taxon>
        <taxon>Mycobacteriales</taxon>
        <taxon>Mycobacteriaceae</taxon>
        <taxon>Mycolicibacterium</taxon>
    </lineage>
</organism>
<evidence type="ECO:0000256" key="1">
    <source>
        <dbReference type="ARBA" id="ARBA00001946"/>
    </source>
</evidence>
<dbReference type="InterPro" id="IPR041492">
    <property type="entry name" value="HAD_2"/>
</dbReference>
<dbReference type="NCBIfam" id="TIGR01509">
    <property type="entry name" value="HAD-SF-IA-v3"/>
    <property type="match status" value="1"/>
</dbReference>
<dbReference type="InterPro" id="IPR036412">
    <property type="entry name" value="HAD-like_sf"/>
</dbReference>
<dbReference type="InterPro" id="IPR051600">
    <property type="entry name" value="Beta-PGM-like"/>
</dbReference>
<dbReference type="GO" id="GO:0003824">
    <property type="term" value="F:catalytic activity"/>
    <property type="evidence" value="ECO:0007669"/>
    <property type="project" value="UniProtKB-ARBA"/>
</dbReference>
<comment type="similarity">
    <text evidence="2">Belongs to the HAD-like hydrolase superfamily. CbbY/CbbZ/Gph/YieH family.</text>
</comment>
<dbReference type="InterPro" id="IPR023198">
    <property type="entry name" value="PGP-like_dom2"/>
</dbReference>
<evidence type="ECO:0000256" key="4">
    <source>
        <dbReference type="ARBA" id="ARBA00022842"/>
    </source>
</evidence>
<protein>
    <submittedName>
        <fullName evidence="6">HAD family phosphatase</fullName>
    </submittedName>
</protein>
<dbReference type="PANTHER" id="PTHR46193">
    <property type="entry name" value="6-PHOSPHOGLUCONATE PHOSPHATASE"/>
    <property type="match status" value="1"/>
</dbReference>
<evidence type="ECO:0000256" key="5">
    <source>
        <dbReference type="ARBA" id="ARBA00023277"/>
    </source>
</evidence>
<keyword evidence="7" id="KW-1185">Reference proteome</keyword>
<keyword evidence="4" id="KW-0460">Magnesium</keyword>
<evidence type="ECO:0000256" key="3">
    <source>
        <dbReference type="ARBA" id="ARBA00022723"/>
    </source>
</evidence>
<dbReference type="AlphaFoldDB" id="A0A544VTP2"/>
<dbReference type="PANTHER" id="PTHR46193:SF18">
    <property type="entry name" value="HEXITOL PHOSPHATASE B"/>
    <property type="match status" value="1"/>
</dbReference>
<keyword evidence="3" id="KW-0479">Metal-binding</keyword>
<dbReference type="InterPro" id="IPR023214">
    <property type="entry name" value="HAD_sf"/>
</dbReference>
<dbReference type="CDD" id="cd07505">
    <property type="entry name" value="HAD_BPGM-like"/>
    <property type="match status" value="1"/>
</dbReference>
<dbReference type="GO" id="GO:0046872">
    <property type="term" value="F:metal ion binding"/>
    <property type="evidence" value="ECO:0007669"/>
    <property type="project" value="UniProtKB-KW"/>
</dbReference>
<comment type="cofactor">
    <cofactor evidence="1">
        <name>Mg(2+)</name>
        <dbReference type="ChEBI" id="CHEBI:18420"/>
    </cofactor>
</comment>
<proteinExistence type="inferred from homology"/>
<evidence type="ECO:0000256" key="2">
    <source>
        <dbReference type="ARBA" id="ARBA00006171"/>
    </source>
</evidence>
<dbReference type="Gene3D" id="1.10.150.240">
    <property type="entry name" value="Putative phosphatase, domain 2"/>
    <property type="match status" value="1"/>
</dbReference>